<dbReference type="EMBL" id="HBEP01037604">
    <property type="protein sequence ID" value="CAD8511659.1"/>
    <property type="molecule type" value="Transcribed_RNA"/>
</dbReference>
<name>A0A6T7U5I5_9EUKA</name>
<evidence type="ECO:0000313" key="3">
    <source>
        <dbReference type="EMBL" id="CAD8511659.1"/>
    </source>
</evidence>
<reference evidence="3" key="1">
    <citation type="submission" date="2021-01" db="EMBL/GenBank/DDBJ databases">
        <authorList>
            <person name="Corre E."/>
            <person name="Pelletier E."/>
            <person name="Niang G."/>
            <person name="Scheremetjew M."/>
            <person name="Finn R."/>
            <person name="Kale V."/>
            <person name="Holt S."/>
            <person name="Cochrane G."/>
            <person name="Meng A."/>
            <person name="Brown T."/>
            <person name="Cohen L."/>
        </authorList>
    </citation>
    <scope>NUCLEOTIDE SEQUENCE</scope>
    <source>
        <strain evidence="3">CCMP1374</strain>
    </source>
</reference>
<gene>
    <name evidence="2" type="ORF">PANT1444_LOCUS21314</name>
    <name evidence="3" type="ORF">PANT1444_LOCUS21316</name>
</gene>
<evidence type="ECO:0000256" key="1">
    <source>
        <dbReference type="SAM" id="SignalP"/>
    </source>
</evidence>
<accession>A0A6T7U5I5</accession>
<evidence type="ECO:0000313" key="2">
    <source>
        <dbReference type="EMBL" id="CAD8511657.1"/>
    </source>
</evidence>
<sequence>MNLSMRFILLAAALPAVASFALGGKIDGPGKPKAAAAAADVESGAVCKRMSESTEEDVSSPFELGRMHTIDGTPEQWYECTEPSALDPTINCMLAPEWMGLEEGTWLCTDALKSEDKLTVDSYGENSY</sequence>
<keyword evidence="1" id="KW-0732">Signal</keyword>
<feature type="signal peptide" evidence="1">
    <location>
        <begin position="1"/>
        <end position="23"/>
    </location>
</feature>
<protein>
    <submittedName>
        <fullName evidence="3">Uncharacterized protein</fullName>
    </submittedName>
</protein>
<feature type="chain" id="PRO_5036393698" evidence="1">
    <location>
        <begin position="24"/>
        <end position="128"/>
    </location>
</feature>
<proteinExistence type="predicted"/>
<organism evidence="3">
    <name type="scientific">Phaeocystis antarctica</name>
    <dbReference type="NCBI Taxonomy" id="33657"/>
    <lineage>
        <taxon>Eukaryota</taxon>
        <taxon>Haptista</taxon>
        <taxon>Haptophyta</taxon>
        <taxon>Prymnesiophyceae</taxon>
        <taxon>Phaeocystales</taxon>
        <taxon>Phaeocystaceae</taxon>
        <taxon>Phaeocystis</taxon>
    </lineage>
</organism>
<dbReference type="AlphaFoldDB" id="A0A6T7U5I5"/>
<dbReference type="EMBL" id="HBEP01037602">
    <property type="protein sequence ID" value="CAD8511657.1"/>
    <property type="molecule type" value="Transcribed_RNA"/>
</dbReference>